<evidence type="ECO:0000256" key="2">
    <source>
        <dbReference type="ARBA" id="ARBA00008420"/>
    </source>
</evidence>
<keyword evidence="4 10" id="KW-0808">Transferase</keyword>
<dbReference type="GO" id="GO:0019521">
    <property type="term" value="P:D-gluconate metabolic process"/>
    <property type="evidence" value="ECO:0007669"/>
    <property type="project" value="UniProtKB-KW"/>
</dbReference>
<comment type="pathway">
    <text evidence="1">Carbohydrate acid metabolism.</text>
</comment>
<dbReference type="Proteomes" id="UP000640489">
    <property type="component" value="Unassembled WGS sequence"/>
</dbReference>
<comment type="similarity">
    <text evidence="2 10">Belongs to the gluconokinase GntK/GntV family.</text>
</comment>
<dbReference type="GO" id="GO:0005524">
    <property type="term" value="F:ATP binding"/>
    <property type="evidence" value="ECO:0007669"/>
    <property type="project" value="UniProtKB-KW"/>
</dbReference>
<dbReference type="InterPro" id="IPR027417">
    <property type="entry name" value="P-loop_NTPase"/>
</dbReference>
<dbReference type="AlphaFoldDB" id="A0A930VB54"/>
<evidence type="ECO:0000256" key="4">
    <source>
        <dbReference type="ARBA" id="ARBA00022679"/>
    </source>
</evidence>
<dbReference type="SUPFAM" id="SSF52540">
    <property type="entry name" value="P-loop containing nucleoside triphosphate hydrolases"/>
    <property type="match status" value="1"/>
</dbReference>
<dbReference type="EMBL" id="JADKPN010000004">
    <property type="protein sequence ID" value="MBF4763292.1"/>
    <property type="molecule type" value="Genomic_DNA"/>
</dbReference>
<keyword evidence="5 10" id="KW-0547">Nucleotide-binding</keyword>
<organism evidence="11 12">
    <name type="scientific">Nocardioides islandensis</name>
    <dbReference type="NCBI Taxonomy" id="433663"/>
    <lineage>
        <taxon>Bacteria</taxon>
        <taxon>Bacillati</taxon>
        <taxon>Actinomycetota</taxon>
        <taxon>Actinomycetes</taxon>
        <taxon>Propionibacteriales</taxon>
        <taxon>Nocardioidaceae</taxon>
        <taxon>Nocardioides</taxon>
    </lineage>
</organism>
<evidence type="ECO:0000256" key="1">
    <source>
        <dbReference type="ARBA" id="ARBA00004761"/>
    </source>
</evidence>
<dbReference type="CDD" id="cd02021">
    <property type="entry name" value="GntK"/>
    <property type="match status" value="1"/>
</dbReference>
<evidence type="ECO:0000313" key="12">
    <source>
        <dbReference type="Proteomes" id="UP000640489"/>
    </source>
</evidence>
<evidence type="ECO:0000313" key="11">
    <source>
        <dbReference type="EMBL" id="MBF4763292.1"/>
    </source>
</evidence>
<keyword evidence="12" id="KW-1185">Reference proteome</keyword>
<dbReference type="GO" id="GO:0005737">
    <property type="term" value="C:cytoplasm"/>
    <property type="evidence" value="ECO:0007669"/>
    <property type="project" value="TreeGrafter"/>
</dbReference>
<evidence type="ECO:0000256" key="6">
    <source>
        <dbReference type="ARBA" id="ARBA00022777"/>
    </source>
</evidence>
<protein>
    <recommendedName>
        <fullName evidence="3 10">Gluconokinase</fullName>
        <ecNumber evidence="3 10">2.7.1.12</ecNumber>
    </recommendedName>
</protein>
<dbReference type="RefSeq" id="WP_194706486.1">
    <property type="nucleotide sequence ID" value="NZ_JADKPN010000004.1"/>
</dbReference>
<dbReference type="NCBIfam" id="TIGR01313">
    <property type="entry name" value="therm_gnt_kin"/>
    <property type="match status" value="1"/>
</dbReference>
<comment type="catalytic activity">
    <reaction evidence="9 10">
        <text>D-gluconate + ATP = 6-phospho-D-gluconate + ADP + H(+)</text>
        <dbReference type="Rhea" id="RHEA:19433"/>
        <dbReference type="ChEBI" id="CHEBI:15378"/>
        <dbReference type="ChEBI" id="CHEBI:18391"/>
        <dbReference type="ChEBI" id="CHEBI:30616"/>
        <dbReference type="ChEBI" id="CHEBI:58759"/>
        <dbReference type="ChEBI" id="CHEBI:456216"/>
        <dbReference type="EC" id="2.7.1.12"/>
    </reaction>
</comment>
<proteinExistence type="inferred from homology"/>
<dbReference type="PANTHER" id="PTHR43442:SF3">
    <property type="entry name" value="GLUCONOKINASE-RELATED"/>
    <property type="match status" value="1"/>
</dbReference>
<dbReference type="InterPro" id="IPR006001">
    <property type="entry name" value="Therm_gnt_kin"/>
</dbReference>
<keyword evidence="8" id="KW-0311">Gluconate utilization</keyword>
<accession>A0A930VB54</accession>
<evidence type="ECO:0000256" key="10">
    <source>
        <dbReference type="RuleBase" id="RU363066"/>
    </source>
</evidence>
<keyword evidence="7 10" id="KW-0067">ATP-binding</keyword>
<evidence type="ECO:0000256" key="7">
    <source>
        <dbReference type="ARBA" id="ARBA00022840"/>
    </source>
</evidence>
<gene>
    <name evidence="11" type="ORF">ISU07_09140</name>
</gene>
<evidence type="ECO:0000256" key="9">
    <source>
        <dbReference type="ARBA" id="ARBA00048090"/>
    </source>
</evidence>
<dbReference type="GO" id="GO:0046316">
    <property type="term" value="F:gluconokinase activity"/>
    <property type="evidence" value="ECO:0007669"/>
    <property type="project" value="UniProtKB-EC"/>
</dbReference>
<dbReference type="FunFam" id="3.40.50.300:FF:000522">
    <property type="entry name" value="Gluconokinase"/>
    <property type="match status" value="1"/>
</dbReference>
<dbReference type="PANTHER" id="PTHR43442">
    <property type="entry name" value="GLUCONOKINASE-RELATED"/>
    <property type="match status" value="1"/>
</dbReference>
<dbReference type="EC" id="2.7.1.12" evidence="3 10"/>
<name>A0A930VB54_9ACTN</name>
<sequence length="183" mass="19812">MQPLGAQQVVVMGVSGVGKSTVAKGLSTVLGWTYAEGDAFHSEANVAKMAAGHPLTDEDRWPWLRSIGAWMSGQVAAGQPSVVTCSALRRSYRDLLRDGRPEVRFCHLVGGESLVADRMSHRRDHYMPTSLLHSQYDTLEPLDPDEPGVEVTIEGSAAEVIERALAALDLHVPADPDDEGERP</sequence>
<reference evidence="11" key="1">
    <citation type="submission" date="2020-11" db="EMBL/GenBank/DDBJ databases">
        <title>Nocardioides sp. nov., isolated from Soil of Cynanchum wilfordii Hemsley rhizosphere.</title>
        <authorList>
            <person name="Lee J.-S."/>
            <person name="Suh M.K."/>
            <person name="Kim J.-S."/>
        </authorList>
    </citation>
    <scope>NUCLEOTIDE SEQUENCE</scope>
    <source>
        <strain evidence="11">KCTC 19275</strain>
    </source>
</reference>
<evidence type="ECO:0000256" key="8">
    <source>
        <dbReference type="ARBA" id="ARBA00023064"/>
    </source>
</evidence>
<evidence type="ECO:0000256" key="3">
    <source>
        <dbReference type="ARBA" id="ARBA00012054"/>
    </source>
</evidence>
<evidence type="ECO:0000256" key="5">
    <source>
        <dbReference type="ARBA" id="ARBA00022741"/>
    </source>
</evidence>
<dbReference type="Gene3D" id="3.40.50.300">
    <property type="entry name" value="P-loop containing nucleotide triphosphate hydrolases"/>
    <property type="match status" value="1"/>
</dbReference>
<comment type="caution">
    <text evidence="11">The sequence shown here is derived from an EMBL/GenBank/DDBJ whole genome shotgun (WGS) entry which is preliminary data.</text>
</comment>
<keyword evidence="6 10" id="KW-0418">Kinase</keyword>